<keyword evidence="9 10" id="KW-0807">Transducer</keyword>
<feature type="domain" description="G-protein coupled receptors family 1 profile" evidence="12">
    <location>
        <begin position="54"/>
        <end position="279"/>
    </location>
</feature>
<feature type="transmembrane region" description="Helical" evidence="11">
    <location>
        <begin position="38"/>
        <end position="63"/>
    </location>
</feature>
<dbReference type="Proteomes" id="UP000694388">
    <property type="component" value="Unplaced"/>
</dbReference>
<feature type="transmembrane region" description="Helical" evidence="11">
    <location>
        <begin position="155"/>
        <end position="173"/>
    </location>
</feature>
<dbReference type="InterPro" id="IPR000276">
    <property type="entry name" value="GPCR_Rhodpsn"/>
</dbReference>
<evidence type="ECO:0000256" key="6">
    <source>
        <dbReference type="ARBA" id="ARBA00023136"/>
    </source>
</evidence>
<keyword evidence="14" id="KW-1185">Reference proteome</keyword>
<protein>
    <recommendedName>
        <fullName evidence="12">G-protein coupled receptors family 1 profile domain-containing protein</fullName>
    </recommendedName>
</protein>
<dbReference type="GO" id="GO:0004930">
    <property type="term" value="F:G protein-coupled receptor activity"/>
    <property type="evidence" value="ECO:0007669"/>
    <property type="project" value="UniProtKB-KW"/>
</dbReference>
<evidence type="ECO:0000256" key="4">
    <source>
        <dbReference type="ARBA" id="ARBA00022989"/>
    </source>
</evidence>
<comment type="subcellular location">
    <subcellularLocation>
        <location evidence="1">Cell membrane</location>
        <topology evidence="1">Multi-pass membrane protein</topology>
    </subcellularLocation>
</comment>
<keyword evidence="6 11" id="KW-0472">Membrane</keyword>
<dbReference type="Pfam" id="PF00001">
    <property type="entry name" value="7tm_1"/>
    <property type="match status" value="2"/>
</dbReference>
<dbReference type="GO" id="GO:0005886">
    <property type="term" value="C:plasma membrane"/>
    <property type="evidence" value="ECO:0007669"/>
    <property type="project" value="UniProtKB-SubCell"/>
</dbReference>
<organism evidence="13 14">
    <name type="scientific">Eptatretus burgeri</name>
    <name type="common">Inshore hagfish</name>
    <dbReference type="NCBI Taxonomy" id="7764"/>
    <lineage>
        <taxon>Eukaryota</taxon>
        <taxon>Metazoa</taxon>
        <taxon>Chordata</taxon>
        <taxon>Craniata</taxon>
        <taxon>Vertebrata</taxon>
        <taxon>Cyclostomata</taxon>
        <taxon>Myxini</taxon>
        <taxon>Myxiniformes</taxon>
        <taxon>Myxinidae</taxon>
        <taxon>Eptatretinae</taxon>
        <taxon>Eptatretus</taxon>
    </lineage>
</organism>
<dbReference type="AlphaFoldDB" id="A0A8C4QRC3"/>
<comment type="similarity">
    <text evidence="10">Belongs to the G-protein coupled receptor 1 family.</text>
</comment>
<dbReference type="PANTHER" id="PTHR24248:SF199">
    <property type="entry name" value="IP13425P-RELATED"/>
    <property type="match status" value="1"/>
</dbReference>
<evidence type="ECO:0000259" key="12">
    <source>
        <dbReference type="PROSITE" id="PS50262"/>
    </source>
</evidence>
<feature type="transmembrane region" description="Helical" evidence="11">
    <location>
        <begin position="112"/>
        <end position="134"/>
    </location>
</feature>
<dbReference type="OMA" id="YSRRICK"/>
<dbReference type="PANTHER" id="PTHR24248">
    <property type="entry name" value="ADRENERGIC RECEPTOR-RELATED G-PROTEIN COUPLED RECEPTOR"/>
    <property type="match status" value="1"/>
</dbReference>
<keyword evidence="2" id="KW-1003">Cell membrane</keyword>
<name>A0A8C4QRC3_EPTBU</name>
<evidence type="ECO:0000256" key="9">
    <source>
        <dbReference type="ARBA" id="ARBA00023224"/>
    </source>
</evidence>
<dbReference type="SMART" id="SM01381">
    <property type="entry name" value="7TM_GPCR_Srsx"/>
    <property type="match status" value="1"/>
</dbReference>
<keyword evidence="3 10" id="KW-0812">Transmembrane</keyword>
<evidence type="ECO:0000313" key="13">
    <source>
        <dbReference type="Ensembl" id="ENSEBUP00000019150.1"/>
    </source>
</evidence>
<dbReference type="PROSITE" id="PS50262">
    <property type="entry name" value="G_PROTEIN_RECEP_F1_2"/>
    <property type="match status" value="1"/>
</dbReference>
<proteinExistence type="inferred from homology"/>
<evidence type="ECO:0000256" key="1">
    <source>
        <dbReference type="ARBA" id="ARBA00004651"/>
    </source>
</evidence>
<evidence type="ECO:0000256" key="10">
    <source>
        <dbReference type="RuleBase" id="RU000688"/>
    </source>
</evidence>
<dbReference type="Gene3D" id="1.20.1070.10">
    <property type="entry name" value="Rhodopsin 7-helix transmembrane proteins"/>
    <property type="match status" value="2"/>
</dbReference>
<evidence type="ECO:0000256" key="5">
    <source>
        <dbReference type="ARBA" id="ARBA00023040"/>
    </source>
</evidence>
<keyword evidence="8 10" id="KW-0675">Receptor</keyword>
<keyword evidence="5 10" id="KW-0297">G-protein coupled receptor</keyword>
<dbReference type="GO" id="GO:0071880">
    <property type="term" value="P:adenylate cyclase-activating adrenergic receptor signaling pathway"/>
    <property type="evidence" value="ECO:0007669"/>
    <property type="project" value="TreeGrafter"/>
</dbReference>
<dbReference type="GO" id="GO:0043410">
    <property type="term" value="P:positive regulation of MAPK cascade"/>
    <property type="evidence" value="ECO:0007669"/>
    <property type="project" value="TreeGrafter"/>
</dbReference>
<dbReference type="SUPFAM" id="SSF81321">
    <property type="entry name" value="Family A G protein-coupled receptor-like"/>
    <property type="match status" value="1"/>
</dbReference>
<dbReference type="PRINTS" id="PR00237">
    <property type="entry name" value="GPCRRHODOPSN"/>
</dbReference>
<sequence>NYQLIFSFFCTYGPARTSMHLRARNFTFINGLTTHGSLTIVVILSILVFMTTFGNILVLGAAATSERLKQQKSTAFIVSLACADLMMGAVIMPLYISITYIGYWLFGRFLCQLYLVCTILSMNASINTLCVIAIDRYVAITAPLRYESLMTHQRIRGLIVFVWLVSLAIWQYSILSPRKLIKVTGSCLQVRKISQNSSSTTVTTQSKSNGKAHPKQLSTQEHRAIKALGLIMGTFTLCWLPCFSLVSVQVFCNYCISDDVYFTTVWFAYGNSTLNPILYSRRICKLCSFSCFFFFWC</sequence>
<evidence type="ECO:0000313" key="14">
    <source>
        <dbReference type="Proteomes" id="UP000694388"/>
    </source>
</evidence>
<dbReference type="Ensembl" id="ENSEBUT00000019726.1">
    <property type="protein sequence ID" value="ENSEBUP00000019150.1"/>
    <property type="gene ID" value="ENSEBUG00000011920.1"/>
</dbReference>
<reference evidence="13" key="1">
    <citation type="submission" date="2025-08" db="UniProtKB">
        <authorList>
            <consortium name="Ensembl"/>
        </authorList>
    </citation>
    <scope>IDENTIFICATION</scope>
</reference>
<feature type="transmembrane region" description="Helical" evidence="11">
    <location>
        <begin position="75"/>
        <end position="106"/>
    </location>
</feature>
<evidence type="ECO:0000256" key="7">
    <source>
        <dbReference type="ARBA" id="ARBA00023157"/>
    </source>
</evidence>
<evidence type="ECO:0000256" key="11">
    <source>
        <dbReference type="SAM" id="Phobius"/>
    </source>
</evidence>
<keyword evidence="7" id="KW-1015">Disulfide bond</keyword>
<evidence type="ECO:0000256" key="3">
    <source>
        <dbReference type="ARBA" id="ARBA00022692"/>
    </source>
</evidence>
<dbReference type="PROSITE" id="PS00237">
    <property type="entry name" value="G_PROTEIN_RECEP_F1_1"/>
    <property type="match status" value="1"/>
</dbReference>
<evidence type="ECO:0000256" key="8">
    <source>
        <dbReference type="ARBA" id="ARBA00023170"/>
    </source>
</evidence>
<evidence type="ECO:0000256" key="2">
    <source>
        <dbReference type="ARBA" id="ARBA00022475"/>
    </source>
</evidence>
<dbReference type="GeneTree" id="ENSGT00940000160690"/>
<accession>A0A8C4QRC3</accession>
<reference evidence="13" key="2">
    <citation type="submission" date="2025-09" db="UniProtKB">
        <authorList>
            <consortium name="Ensembl"/>
        </authorList>
    </citation>
    <scope>IDENTIFICATION</scope>
</reference>
<dbReference type="InterPro" id="IPR017452">
    <property type="entry name" value="GPCR_Rhodpsn_7TM"/>
</dbReference>
<keyword evidence="4 11" id="KW-1133">Transmembrane helix</keyword>